<comment type="caution">
    <text evidence="2">The sequence shown here is derived from an EMBL/GenBank/DDBJ whole genome shotgun (WGS) entry which is preliminary data.</text>
</comment>
<sequence>MLDLINKKKKKKCIQKNGYSTEKRRAFTKARLKNKMPSKPRNFCKRFLQILSKYLWHMDQAAVPIYASNNQDTQTLSSPKNSSRKSSTKSPHKISPMNGHFTHLNQLAARQGTYSPPLQHLAVIEEE</sequence>
<evidence type="ECO:0000313" key="3">
    <source>
        <dbReference type="Proteomes" id="UP000663872"/>
    </source>
</evidence>
<dbReference type="Proteomes" id="UP000663872">
    <property type="component" value="Unassembled WGS sequence"/>
</dbReference>
<protein>
    <submittedName>
        <fullName evidence="2">Uncharacterized protein</fullName>
    </submittedName>
</protein>
<reference evidence="2" key="1">
    <citation type="submission" date="2021-02" db="EMBL/GenBank/DDBJ databases">
        <authorList>
            <person name="Nowell W R."/>
        </authorList>
    </citation>
    <scope>NUCLEOTIDE SEQUENCE</scope>
</reference>
<evidence type="ECO:0000313" key="2">
    <source>
        <dbReference type="EMBL" id="CAF3550821.1"/>
    </source>
</evidence>
<proteinExistence type="predicted"/>
<feature type="region of interest" description="Disordered" evidence="1">
    <location>
        <begin position="71"/>
        <end position="99"/>
    </location>
</feature>
<dbReference type="AlphaFoldDB" id="A0A818K134"/>
<name>A0A818K134_9BILA</name>
<feature type="compositionally biased region" description="Basic residues" evidence="1">
    <location>
        <begin position="82"/>
        <end position="92"/>
    </location>
</feature>
<evidence type="ECO:0000256" key="1">
    <source>
        <dbReference type="SAM" id="MobiDB-lite"/>
    </source>
</evidence>
<gene>
    <name evidence="2" type="ORF">GRG538_LOCUS20229</name>
</gene>
<accession>A0A818K134</accession>
<organism evidence="2 3">
    <name type="scientific">Rotaria socialis</name>
    <dbReference type="NCBI Taxonomy" id="392032"/>
    <lineage>
        <taxon>Eukaryota</taxon>
        <taxon>Metazoa</taxon>
        <taxon>Spiralia</taxon>
        <taxon>Gnathifera</taxon>
        <taxon>Rotifera</taxon>
        <taxon>Eurotatoria</taxon>
        <taxon>Bdelloidea</taxon>
        <taxon>Philodinida</taxon>
        <taxon>Philodinidae</taxon>
        <taxon>Rotaria</taxon>
    </lineage>
</organism>
<dbReference type="EMBL" id="CAJNYT010003323">
    <property type="protein sequence ID" value="CAF3550821.1"/>
    <property type="molecule type" value="Genomic_DNA"/>
</dbReference>